<name>A0ABV9Q0G1_9BACL</name>
<proteinExistence type="predicted"/>
<dbReference type="EC" id="2.3.-.-" evidence="1"/>
<dbReference type="SUPFAM" id="SSF55729">
    <property type="entry name" value="Acyl-CoA N-acyltransferases (Nat)"/>
    <property type="match status" value="1"/>
</dbReference>
<keyword evidence="1" id="KW-0012">Acyltransferase</keyword>
<accession>A0ABV9Q0G1</accession>
<dbReference type="RefSeq" id="WP_380025468.1">
    <property type="nucleotide sequence ID" value="NZ_JBHSHC010000067.1"/>
</dbReference>
<reference evidence="2" key="1">
    <citation type="journal article" date="2019" name="Int. J. Syst. Evol. Microbiol.">
        <title>The Global Catalogue of Microorganisms (GCM) 10K type strain sequencing project: providing services to taxonomists for standard genome sequencing and annotation.</title>
        <authorList>
            <consortium name="The Broad Institute Genomics Platform"/>
            <consortium name="The Broad Institute Genome Sequencing Center for Infectious Disease"/>
            <person name="Wu L."/>
            <person name="Ma J."/>
        </authorList>
    </citation>
    <scope>NUCLEOTIDE SEQUENCE [LARGE SCALE GENOMIC DNA]</scope>
    <source>
        <strain evidence="2">WYCCWR 12678</strain>
    </source>
</reference>
<dbReference type="Gene3D" id="3.40.630.30">
    <property type="match status" value="1"/>
</dbReference>
<keyword evidence="2" id="KW-1185">Reference proteome</keyword>
<dbReference type="EMBL" id="JBHSHC010000067">
    <property type="protein sequence ID" value="MFC4767545.1"/>
    <property type="molecule type" value="Genomic_DNA"/>
</dbReference>
<comment type="caution">
    <text evidence="1">The sequence shown here is derived from an EMBL/GenBank/DDBJ whole genome shotgun (WGS) entry which is preliminary data.</text>
</comment>
<dbReference type="InterPro" id="IPR016181">
    <property type="entry name" value="Acyl_CoA_acyltransferase"/>
</dbReference>
<organism evidence="1 2">
    <name type="scientific">Effusibacillus consociatus</name>
    <dbReference type="NCBI Taxonomy" id="1117041"/>
    <lineage>
        <taxon>Bacteria</taxon>
        <taxon>Bacillati</taxon>
        <taxon>Bacillota</taxon>
        <taxon>Bacilli</taxon>
        <taxon>Bacillales</taxon>
        <taxon>Alicyclobacillaceae</taxon>
        <taxon>Effusibacillus</taxon>
    </lineage>
</organism>
<gene>
    <name evidence="1" type="ORF">ACFO8Q_09245</name>
</gene>
<protein>
    <submittedName>
        <fullName evidence="1">GNAT family N-acetyltransferase</fullName>
        <ecNumber evidence="1">2.3.-.-</ecNumber>
    </submittedName>
</protein>
<dbReference type="GO" id="GO:0016746">
    <property type="term" value="F:acyltransferase activity"/>
    <property type="evidence" value="ECO:0007669"/>
    <property type="project" value="UniProtKB-KW"/>
</dbReference>
<evidence type="ECO:0000313" key="1">
    <source>
        <dbReference type="EMBL" id="MFC4767545.1"/>
    </source>
</evidence>
<keyword evidence="1" id="KW-0808">Transferase</keyword>
<sequence>MNDKITIRRATPRDTVNIALLLREAGVDPAGLEEWVDSFILAETPAESESELEIIATAGLEKYGSKGLLRSLVLRKKACTAEDGFHLLQLILAHTGQIGLSELYLLTESPTLFIHMEFTPVTTLEIPMEILLSQHFRQNSAKAVPMRKILK</sequence>
<evidence type="ECO:0000313" key="2">
    <source>
        <dbReference type="Proteomes" id="UP001596002"/>
    </source>
</evidence>
<dbReference type="Proteomes" id="UP001596002">
    <property type="component" value="Unassembled WGS sequence"/>
</dbReference>